<keyword evidence="1" id="KW-1133">Transmembrane helix</keyword>
<evidence type="ECO:0000313" key="2">
    <source>
        <dbReference type="EMBL" id="KRK11557.1"/>
    </source>
</evidence>
<evidence type="ECO:0000256" key="1">
    <source>
        <dbReference type="SAM" id="Phobius"/>
    </source>
</evidence>
<protein>
    <submittedName>
        <fullName evidence="2">Uncharacterized protein</fullName>
    </submittedName>
</protein>
<dbReference type="EMBL" id="AZCT01000017">
    <property type="protein sequence ID" value="KRK11557.1"/>
    <property type="molecule type" value="Genomic_DNA"/>
</dbReference>
<feature type="transmembrane region" description="Helical" evidence="1">
    <location>
        <begin position="20"/>
        <end position="36"/>
    </location>
</feature>
<feature type="transmembrane region" description="Helical" evidence="1">
    <location>
        <begin position="76"/>
        <end position="95"/>
    </location>
</feature>
<feature type="transmembrane region" description="Helical" evidence="1">
    <location>
        <begin position="42"/>
        <end position="64"/>
    </location>
</feature>
<dbReference type="AlphaFoldDB" id="A0A0R1EQG4"/>
<dbReference type="Proteomes" id="UP000051984">
    <property type="component" value="Unassembled WGS sequence"/>
</dbReference>
<reference evidence="2 3" key="1">
    <citation type="journal article" date="2015" name="Genome Announc.">
        <title>Expanding the biotechnology potential of lactobacilli through comparative genomics of 213 strains and associated genera.</title>
        <authorList>
            <person name="Sun Z."/>
            <person name="Harris H.M."/>
            <person name="McCann A."/>
            <person name="Guo C."/>
            <person name="Argimon S."/>
            <person name="Zhang W."/>
            <person name="Yang X."/>
            <person name="Jeffery I.B."/>
            <person name="Cooney J.C."/>
            <person name="Kagawa T.F."/>
            <person name="Liu W."/>
            <person name="Song Y."/>
            <person name="Salvetti E."/>
            <person name="Wrobel A."/>
            <person name="Rasinkangas P."/>
            <person name="Parkhill J."/>
            <person name="Rea M.C."/>
            <person name="O'Sullivan O."/>
            <person name="Ritari J."/>
            <person name="Douillard F.P."/>
            <person name="Paul Ross R."/>
            <person name="Yang R."/>
            <person name="Briner A.E."/>
            <person name="Felis G.E."/>
            <person name="de Vos W.M."/>
            <person name="Barrangou R."/>
            <person name="Klaenhammer T.R."/>
            <person name="Caufield P.W."/>
            <person name="Cui Y."/>
            <person name="Zhang H."/>
            <person name="O'Toole P.W."/>
        </authorList>
    </citation>
    <scope>NUCLEOTIDE SEQUENCE [LARGE SCALE GENOMIC DNA]</scope>
    <source>
        <strain evidence="2 3">DSM 20178</strain>
    </source>
</reference>
<gene>
    <name evidence="2" type="ORF">FD51_GL001131</name>
</gene>
<keyword evidence="1" id="KW-0472">Membrane</keyword>
<accession>A0A0R1EQG4</accession>
<comment type="caution">
    <text evidence="2">The sequence shown here is derived from an EMBL/GenBank/DDBJ whole genome shotgun (WGS) entry which is preliminary data.</text>
</comment>
<evidence type="ECO:0000313" key="3">
    <source>
        <dbReference type="Proteomes" id="UP000051984"/>
    </source>
</evidence>
<organism evidence="2 3">
    <name type="scientific">Lacticaseibacillus zeae DSM 20178 = KCTC 3804</name>
    <dbReference type="NCBI Taxonomy" id="1423816"/>
    <lineage>
        <taxon>Bacteria</taxon>
        <taxon>Bacillati</taxon>
        <taxon>Bacillota</taxon>
        <taxon>Bacilli</taxon>
        <taxon>Lactobacillales</taxon>
        <taxon>Lactobacillaceae</taxon>
        <taxon>Lacticaseibacillus</taxon>
    </lineage>
</organism>
<name>A0A0R1EQG4_LACZE</name>
<sequence length="97" mass="11361">MIQMNNDDVFQKRYKRGLSFFVYWNTVYLLLGALGFTDKPLILNIIVQVIIPLFIMGYLIYEYFKLKVKRPAKLSLLIFAVLGLLLALLMFLKIVKL</sequence>
<proteinExistence type="predicted"/>
<dbReference type="PATRIC" id="fig|1423816.3.peg.1171"/>
<keyword evidence="1" id="KW-0812">Transmembrane</keyword>